<dbReference type="EMBL" id="LNQP01000112">
    <property type="protein sequence ID" value="KSU86134.1"/>
    <property type="molecule type" value="Genomic_DNA"/>
</dbReference>
<accession>A0A0V8JGD5</accession>
<comment type="caution">
    <text evidence="2">The sequence shown here is derived from an EMBL/GenBank/DDBJ whole genome shotgun (WGS) entry which is preliminary data.</text>
</comment>
<dbReference type="Gene3D" id="3.40.630.30">
    <property type="match status" value="2"/>
</dbReference>
<dbReference type="Proteomes" id="UP000053681">
    <property type="component" value="Unassembled WGS sequence"/>
</dbReference>
<sequence>MIIKSLENINLQEFTTCFNEAFSDYVVPFKVSPDYLAERFTGAGIQYNLSFGAFSQDEQVAFIMHGIEEHNDKKTAFDIGTGVIPKHRGERLVAQIYNHAIPILKQHNVQKCLLEVIQTNEKAIKAYSNLGFEIKRELVCFKGSIDFKPMAIHKKVCINTVSPNKFDWTMAHSFWDFAPSWEQSVQAILRNPHLYDVITIGKQDAVYGYAVINSKQGNVLQFGILKERRNQGLGHSLFHWIWKRHSVISINNVDKRDIKSIQFLKRIGLNVHVEQYEMEKIL</sequence>
<dbReference type="GO" id="GO:0016747">
    <property type="term" value="F:acyltransferase activity, transferring groups other than amino-acyl groups"/>
    <property type="evidence" value="ECO:0007669"/>
    <property type="project" value="InterPro"/>
</dbReference>
<evidence type="ECO:0000259" key="1">
    <source>
        <dbReference type="PROSITE" id="PS51186"/>
    </source>
</evidence>
<dbReference type="InterPro" id="IPR016181">
    <property type="entry name" value="Acyl_CoA_acyltransferase"/>
</dbReference>
<evidence type="ECO:0000313" key="2">
    <source>
        <dbReference type="EMBL" id="KSU86134.1"/>
    </source>
</evidence>
<dbReference type="PROSITE" id="PS51186">
    <property type="entry name" value="GNAT"/>
    <property type="match status" value="1"/>
</dbReference>
<dbReference type="SUPFAM" id="SSF55729">
    <property type="entry name" value="Acyl-CoA N-acyltransferases (Nat)"/>
    <property type="match status" value="2"/>
</dbReference>
<dbReference type="RefSeq" id="WP_062687423.1">
    <property type="nucleotide sequence ID" value="NZ_KQ758726.1"/>
</dbReference>
<organism evidence="2 3">
    <name type="scientific">Priestia veravalensis</name>
    <dbReference type="NCBI Taxonomy" id="1414648"/>
    <lineage>
        <taxon>Bacteria</taxon>
        <taxon>Bacillati</taxon>
        <taxon>Bacillota</taxon>
        <taxon>Bacilli</taxon>
        <taxon>Bacillales</taxon>
        <taxon>Bacillaceae</taxon>
        <taxon>Priestia</taxon>
    </lineage>
</organism>
<gene>
    <name evidence="2" type="ORF">AS180_20305</name>
</gene>
<evidence type="ECO:0000313" key="3">
    <source>
        <dbReference type="Proteomes" id="UP000053681"/>
    </source>
</evidence>
<protein>
    <recommendedName>
        <fullName evidence="1">N-acetyltransferase domain-containing protein</fullName>
    </recommendedName>
</protein>
<keyword evidence="3" id="KW-1185">Reference proteome</keyword>
<reference evidence="2 3" key="1">
    <citation type="submission" date="2015-11" db="EMBL/GenBank/DDBJ databases">
        <title>Bacillus caseinolyticus sp nov.</title>
        <authorList>
            <person name="Dastager S.G."/>
            <person name="Mawlankar R."/>
        </authorList>
    </citation>
    <scope>NUCLEOTIDE SEQUENCE [LARGE SCALE GENOMIC DNA]</scope>
    <source>
        <strain evidence="2 3">SGD-V-76</strain>
    </source>
</reference>
<proteinExistence type="predicted"/>
<dbReference type="AlphaFoldDB" id="A0A0V8JGD5"/>
<dbReference type="InterPro" id="IPR000182">
    <property type="entry name" value="GNAT_dom"/>
</dbReference>
<dbReference type="Pfam" id="PF00583">
    <property type="entry name" value="Acetyltransf_1"/>
    <property type="match status" value="1"/>
</dbReference>
<feature type="domain" description="N-acetyltransferase" evidence="1">
    <location>
        <begin position="1"/>
        <end position="155"/>
    </location>
</feature>
<name>A0A0V8JGD5_9BACI</name>